<evidence type="ECO:0000313" key="2">
    <source>
        <dbReference type="EMBL" id="KAA6399549.1"/>
    </source>
</evidence>
<feature type="compositionally biased region" description="Basic residues" evidence="1">
    <location>
        <begin position="498"/>
        <end position="508"/>
    </location>
</feature>
<name>A0A5J4WZC2_9EUKA</name>
<reference evidence="2 3" key="1">
    <citation type="submission" date="2019-03" db="EMBL/GenBank/DDBJ databases">
        <title>Single cell metagenomics reveals metabolic interactions within the superorganism composed of flagellate Streblomastix strix and complex community of Bacteroidetes bacteria on its surface.</title>
        <authorList>
            <person name="Treitli S.C."/>
            <person name="Kolisko M."/>
            <person name="Husnik F."/>
            <person name="Keeling P."/>
            <person name="Hampl V."/>
        </authorList>
    </citation>
    <scope>NUCLEOTIDE SEQUENCE [LARGE SCALE GENOMIC DNA]</scope>
    <source>
        <strain evidence="2">ST1C</strain>
    </source>
</reference>
<feature type="region of interest" description="Disordered" evidence="1">
    <location>
        <begin position="250"/>
        <end position="287"/>
    </location>
</feature>
<feature type="compositionally biased region" description="Low complexity" evidence="1">
    <location>
        <begin position="524"/>
        <end position="545"/>
    </location>
</feature>
<dbReference type="OrthoDB" id="10682902at2759"/>
<dbReference type="AlphaFoldDB" id="A0A5J4WZC2"/>
<sequence length="608" mass="71236">MEGQTLRAADRLVVPSDIVELSPPPFVFTIYAIIQYRLANARTSSAKLRTTSSQTVVSDLESQQVRIQEGIITYYSLEDSDRWEFIRLGISFIRPKFCEFCYEKLEDENTKDRLKMIMDLYNNVEVVDKEKQKKILQQCVCTQCSVSRYCCRSHMEQAMLNHWKVCKAQRRINGVTDQDIYQLIHSNDDVDIGYTRISYLLRQHDKGTEKREQMMQELKQYLDQQATRKLEFGDEILDEKDERERRKLIKLNQKKNIDDQKQQQQEQEQQSGQVEGSEAMKKQSQKQLQELDELNQLQQDSIENESDLESQNKEIEENESIKVGQNTEKGENNDDNEIQPLIIQPSNTQQQNNDNNNLPQQFSSQVSLTEYLNQQKNHPQQQSLLEQRGLRDWRDLEKLSQSRQLLPKVIKQEYQISNIKEVDALEFFENEENQFQTLKQQQISEQKKKEEEKLVLDPSMGEEVNKSIEILHSVVEKYSTQKKEIQKFLRIRFGQQEKKKKKKRRSKTGKSGSAKTSERKNDKSQQQSKQQLYKIQLKKSNNDSDSNSDSDEIQQDNQNQYDNDTASFHSMGVDEDIGPPSTFPSQQILLLSDQNKVEKIKEMTAIGN</sequence>
<evidence type="ECO:0000256" key="1">
    <source>
        <dbReference type="SAM" id="MobiDB-lite"/>
    </source>
</evidence>
<feature type="compositionally biased region" description="Low complexity" evidence="1">
    <location>
        <begin position="262"/>
        <end position="277"/>
    </location>
</feature>
<gene>
    <name evidence="2" type="ORF">EZS28_004926</name>
</gene>
<evidence type="ECO:0000313" key="3">
    <source>
        <dbReference type="Proteomes" id="UP000324800"/>
    </source>
</evidence>
<dbReference type="EMBL" id="SNRW01000729">
    <property type="protein sequence ID" value="KAA6399549.1"/>
    <property type="molecule type" value="Genomic_DNA"/>
</dbReference>
<organism evidence="2 3">
    <name type="scientific">Streblomastix strix</name>
    <dbReference type="NCBI Taxonomy" id="222440"/>
    <lineage>
        <taxon>Eukaryota</taxon>
        <taxon>Metamonada</taxon>
        <taxon>Preaxostyla</taxon>
        <taxon>Oxymonadida</taxon>
        <taxon>Streblomastigidae</taxon>
        <taxon>Streblomastix</taxon>
    </lineage>
</organism>
<protein>
    <submittedName>
        <fullName evidence="2">Uncharacterized protein</fullName>
    </submittedName>
</protein>
<proteinExistence type="predicted"/>
<feature type="compositionally biased region" description="Low complexity" evidence="1">
    <location>
        <begin position="555"/>
        <end position="564"/>
    </location>
</feature>
<dbReference type="Proteomes" id="UP000324800">
    <property type="component" value="Unassembled WGS sequence"/>
</dbReference>
<comment type="caution">
    <text evidence="2">The sequence shown here is derived from an EMBL/GenBank/DDBJ whole genome shotgun (WGS) entry which is preliminary data.</text>
</comment>
<feature type="region of interest" description="Disordered" evidence="1">
    <location>
        <begin position="302"/>
        <end position="337"/>
    </location>
</feature>
<feature type="region of interest" description="Disordered" evidence="1">
    <location>
        <begin position="496"/>
        <end position="585"/>
    </location>
</feature>
<accession>A0A5J4WZC2</accession>